<gene>
    <name evidence="2" type="ORF">PCANC_28766</name>
</gene>
<accession>A0A2N5TAE8</accession>
<comment type="caution">
    <text evidence="2">The sequence shown here is derived from an EMBL/GenBank/DDBJ whole genome shotgun (WGS) entry which is preliminary data.</text>
</comment>
<organism evidence="2 3">
    <name type="scientific">Puccinia coronata f. sp. avenae</name>
    <dbReference type="NCBI Taxonomy" id="200324"/>
    <lineage>
        <taxon>Eukaryota</taxon>
        <taxon>Fungi</taxon>
        <taxon>Dikarya</taxon>
        <taxon>Basidiomycota</taxon>
        <taxon>Pucciniomycotina</taxon>
        <taxon>Pucciniomycetes</taxon>
        <taxon>Pucciniales</taxon>
        <taxon>Pucciniaceae</taxon>
        <taxon>Puccinia</taxon>
    </lineage>
</organism>
<reference evidence="2 3" key="1">
    <citation type="submission" date="2017-11" db="EMBL/GenBank/DDBJ databases">
        <title>De novo assembly and phasing of dikaryotic genomes from two isolates of Puccinia coronata f. sp. avenae, the causal agent of oat crown rust.</title>
        <authorList>
            <person name="Miller M.E."/>
            <person name="Zhang Y."/>
            <person name="Omidvar V."/>
            <person name="Sperschneider J."/>
            <person name="Schwessinger B."/>
            <person name="Raley C."/>
            <person name="Palmer J.M."/>
            <person name="Garnica D."/>
            <person name="Upadhyaya N."/>
            <person name="Rathjen J."/>
            <person name="Taylor J.M."/>
            <person name="Park R.F."/>
            <person name="Dodds P.N."/>
            <person name="Hirsch C.D."/>
            <person name="Kianian S.F."/>
            <person name="Figueroa M."/>
        </authorList>
    </citation>
    <scope>NUCLEOTIDE SEQUENCE [LARGE SCALE GENOMIC DNA]</scope>
    <source>
        <strain evidence="2">12NC29</strain>
    </source>
</reference>
<evidence type="ECO:0000256" key="1">
    <source>
        <dbReference type="SAM" id="MobiDB-lite"/>
    </source>
</evidence>
<proteinExistence type="predicted"/>
<feature type="region of interest" description="Disordered" evidence="1">
    <location>
        <begin position="126"/>
        <end position="145"/>
    </location>
</feature>
<name>A0A2N5TAE8_9BASI</name>
<sequence length="145" mass="16079">MQITNNLFPIWARALLHNHNPEVTLDHPPATKHFVWIKKNTPKLEELKGIAPENTNIKEPPKSPSPLPNIPLGDYPRDLSLLPNNPLEELRKETSAPPPPTLPENLAWMAASEFILDAAIQFKLGHAPPSESLTNSNLVAKRPGC</sequence>
<evidence type="ECO:0000313" key="2">
    <source>
        <dbReference type="EMBL" id="PLW22475.1"/>
    </source>
</evidence>
<dbReference type="AlphaFoldDB" id="A0A2N5TAE8"/>
<keyword evidence="3" id="KW-1185">Reference proteome</keyword>
<dbReference type="Proteomes" id="UP000235388">
    <property type="component" value="Unassembled WGS sequence"/>
</dbReference>
<evidence type="ECO:0000313" key="3">
    <source>
        <dbReference type="Proteomes" id="UP000235388"/>
    </source>
</evidence>
<dbReference type="EMBL" id="PGCJ01000759">
    <property type="protein sequence ID" value="PLW22475.1"/>
    <property type="molecule type" value="Genomic_DNA"/>
</dbReference>
<protein>
    <submittedName>
        <fullName evidence="2">Uncharacterized protein</fullName>
    </submittedName>
</protein>
<feature type="region of interest" description="Disordered" evidence="1">
    <location>
        <begin position="49"/>
        <end position="103"/>
    </location>
</feature>